<dbReference type="EMBL" id="MAYT01000012">
    <property type="protein sequence ID" value="OCA88921.1"/>
    <property type="molecule type" value="Genomic_DNA"/>
</dbReference>
<protein>
    <recommendedName>
        <fullName evidence="1">DUF7033 domain-containing protein</fullName>
    </recommendedName>
</protein>
<reference evidence="3" key="1">
    <citation type="submission" date="2016-05" db="EMBL/GenBank/DDBJ databases">
        <authorList>
            <person name="Liu B."/>
            <person name="Wang J."/>
            <person name="Zhu Y."/>
            <person name="Liu G."/>
            <person name="Chen Q."/>
            <person name="Chen Z."/>
            <person name="Lan J."/>
            <person name="Che J."/>
            <person name="Ge C."/>
            <person name="Shi H."/>
            <person name="Pan Z."/>
            <person name="Liu X."/>
        </authorList>
    </citation>
    <scope>NUCLEOTIDE SEQUENCE [LARGE SCALE GENOMIC DNA]</scope>
    <source>
        <strain evidence="3">FJAT-27215</strain>
    </source>
</reference>
<comment type="caution">
    <text evidence="2">The sequence shown here is derived from an EMBL/GenBank/DDBJ whole genome shotgun (WGS) entry which is preliminary data.</text>
</comment>
<dbReference type="Pfam" id="PF23019">
    <property type="entry name" value="DUF7033"/>
    <property type="match status" value="1"/>
</dbReference>
<organism evidence="2 3">
    <name type="scientific">Pseudobacillus wudalianchiensis</name>
    <dbReference type="NCBI Taxonomy" id="1743143"/>
    <lineage>
        <taxon>Bacteria</taxon>
        <taxon>Bacillati</taxon>
        <taxon>Bacillota</taxon>
        <taxon>Bacilli</taxon>
        <taxon>Bacillales</taxon>
        <taxon>Bacillaceae</taxon>
        <taxon>Pseudobacillus</taxon>
    </lineage>
</organism>
<feature type="domain" description="DUF7033" evidence="1">
    <location>
        <begin position="107"/>
        <end position="192"/>
    </location>
</feature>
<dbReference type="CDD" id="cd10931">
    <property type="entry name" value="CE4_u7"/>
    <property type="match status" value="1"/>
</dbReference>
<accession>A0A1B9AYR4</accession>
<dbReference type="SUPFAM" id="SSF88713">
    <property type="entry name" value="Glycoside hydrolase/deacetylase"/>
    <property type="match status" value="1"/>
</dbReference>
<evidence type="ECO:0000313" key="3">
    <source>
        <dbReference type="Proteomes" id="UP000092578"/>
    </source>
</evidence>
<sequence>MISVYYPTNFQNERKYIIDIILGEFLGLVYKTCVYEGQDYKIVLKNKCTIIIKDSFFSYQADSNYLKFENIPQAVKYTVNPFIVEDDVPVLYGTNNFEVTADKIICGIDIFASSFFMLTRWEEYVNKERDLHSRFSATASVAYKNGFLDRPVVNEYVEMLWSMLLHLGLEQKRKERKLEFILTHDVDHISYWKGIKRTIQVLGADLIKRRNPSLFLRNLVNVIQVKLGKQKDPYDTFDYIMNLSEAANIQSRFYFMSGGVTEFDNNYRIDETASTEIIRKVTERGHVVGFHPSFGAYNDPLQWKKEKEILEGTAGVVVKEGRQHYLRFEAPVTWNIWNDNGMEMDCTLGYADREGFRCGTCYEFSVFDFISREKLNLKEYPLIVMEGTLLGYQNYSPEHMEKRILHLLRITKKYRGNFVCLWHNSSFHIEQWKSYRVVYKNIINTMKKADKCK</sequence>
<dbReference type="GO" id="GO:0005975">
    <property type="term" value="P:carbohydrate metabolic process"/>
    <property type="evidence" value="ECO:0007669"/>
    <property type="project" value="InterPro"/>
</dbReference>
<evidence type="ECO:0000259" key="1">
    <source>
        <dbReference type="Pfam" id="PF23019"/>
    </source>
</evidence>
<dbReference type="InterPro" id="IPR011330">
    <property type="entry name" value="Glyco_hydro/deAcase_b/a-brl"/>
</dbReference>
<name>A0A1B9AYR4_9BACI</name>
<proteinExistence type="predicted"/>
<dbReference type="Gene3D" id="3.20.20.370">
    <property type="entry name" value="Glycoside hydrolase/deacetylase"/>
    <property type="match status" value="1"/>
</dbReference>
<gene>
    <name evidence="2" type="ORF">A8F95_05715</name>
</gene>
<dbReference type="InterPro" id="IPR054297">
    <property type="entry name" value="DUF7033"/>
</dbReference>
<dbReference type="AlphaFoldDB" id="A0A1B9AYR4"/>
<keyword evidence="3" id="KW-1185">Reference proteome</keyword>
<dbReference type="RefSeq" id="WP_065410234.1">
    <property type="nucleotide sequence ID" value="NZ_MAYT01000012.1"/>
</dbReference>
<dbReference type="Proteomes" id="UP000092578">
    <property type="component" value="Unassembled WGS sequence"/>
</dbReference>
<evidence type="ECO:0000313" key="2">
    <source>
        <dbReference type="EMBL" id="OCA88921.1"/>
    </source>
</evidence>